<evidence type="ECO:0000256" key="2">
    <source>
        <dbReference type="ARBA" id="ARBA00022692"/>
    </source>
</evidence>
<dbReference type="GO" id="GO:0016020">
    <property type="term" value="C:membrane"/>
    <property type="evidence" value="ECO:0007669"/>
    <property type="project" value="UniProtKB-SubCell"/>
</dbReference>
<keyword evidence="3 5" id="KW-1133">Transmembrane helix</keyword>
<dbReference type="PANTHER" id="PTHR32322:SF9">
    <property type="entry name" value="AMINO-ACID METABOLITE EFFLUX PUMP-RELATED"/>
    <property type="match status" value="1"/>
</dbReference>
<feature type="transmembrane region" description="Helical" evidence="5">
    <location>
        <begin position="67"/>
        <end position="88"/>
    </location>
</feature>
<dbReference type="EMBL" id="FORA01000001">
    <property type="protein sequence ID" value="SFI43971.1"/>
    <property type="molecule type" value="Genomic_DNA"/>
</dbReference>
<feature type="transmembrane region" description="Helical" evidence="5">
    <location>
        <begin position="35"/>
        <end position="55"/>
    </location>
</feature>
<keyword evidence="2 5" id="KW-0812">Transmembrane</keyword>
<evidence type="ECO:0000256" key="1">
    <source>
        <dbReference type="ARBA" id="ARBA00004141"/>
    </source>
</evidence>
<dbReference type="InterPro" id="IPR050638">
    <property type="entry name" value="AA-Vitamin_Transporters"/>
</dbReference>
<feature type="transmembrane region" description="Helical" evidence="5">
    <location>
        <begin position="148"/>
        <end position="168"/>
    </location>
</feature>
<evidence type="ECO:0000256" key="5">
    <source>
        <dbReference type="SAM" id="Phobius"/>
    </source>
</evidence>
<feature type="transmembrane region" description="Helical" evidence="5">
    <location>
        <begin position="180"/>
        <end position="202"/>
    </location>
</feature>
<dbReference type="STRING" id="390807.SAMN04488095_0849"/>
<feature type="transmembrane region" description="Helical" evidence="5">
    <location>
        <begin position="123"/>
        <end position="142"/>
    </location>
</feature>
<protein>
    <submittedName>
        <fullName evidence="7">Threonine/homoserine efflux transporter RhtA</fullName>
    </submittedName>
</protein>
<feature type="domain" description="EamA" evidence="6">
    <location>
        <begin position="153"/>
        <end position="288"/>
    </location>
</feature>
<feature type="domain" description="EamA" evidence="6">
    <location>
        <begin position="12"/>
        <end position="140"/>
    </location>
</feature>
<organism evidence="7 8">
    <name type="scientific">Jannaschia pohangensis</name>
    <dbReference type="NCBI Taxonomy" id="390807"/>
    <lineage>
        <taxon>Bacteria</taxon>
        <taxon>Pseudomonadati</taxon>
        <taxon>Pseudomonadota</taxon>
        <taxon>Alphaproteobacteria</taxon>
        <taxon>Rhodobacterales</taxon>
        <taxon>Roseobacteraceae</taxon>
        <taxon>Jannaschia</taxon>
    </lineage>
</organism>
<keyword evidence="4 5" id="KW-0472">Membrane</keyword>
<proteinExistence type="predicted"/>
<reference evidence="7 8" key="1">
    <citation type="submission" date="2016-10" db="EMBL/GenBank/DDBJ databases">
        <authorList>
            <person name="de Groot N.N."/>
        </authorList>
    </citation>
    <scope>NUCLEOTIDE SEQUENCE [LARGE SCALE GENOMIC DNA]</scope>
    <source>
        <strain evidence="7 8">DSM 19073</strain>
    </source>
</reference>
<dbReference type="PANTHER" id="PTHR32322">
    <property type="entry name" value="INNER MEMBRANE TRANSPORTER"/>
    <property type="match status" value="1"/>
</dbReference>
<feature type="transmembrane region" description="Helical" evidence="5">
    <location>
        <begin position="248"/>
        <end position="267"/>
    </location>
</feature>
<comment type="subcellular location">
    <subcellularLocation>
        <location evidence="1">Membrane</location>
        <topology evidence="1">Multi-pass membrane protein</topology>
    </subcellularLocation>
</comment>
<evidence type="ECO:0000256" key="3">
    <source>
        <dbReference type="ARBA" id="ARBA00022989"/>
    </source>
</evidence>
<dbReference type="Proteomes" id="UP000199110">
    <property type="component" value="Unassembled WGS sequence"/>
</dbReference>
<feature type="transmembrane region" description="Helical" evidence="5">
    <location>
        <begin position="214"/>
        <end position="236"/>
    </location>
</feature>
<accession>A0A1I3I7R4</accession>
<gene>
    <name evidence="7" type="ORF">SAMN04488095_0849</name>
</gene>
<sequence>MRMTPQDWARLFVLSVLWGGSFFFVAVAVKELPPLTVVTLRTGIAALTLMVILRFRREPWPVAKGTIAAFFIMGLLNNLAPFSLLFWAQTMIPSGLASILNATTPIFSIIVAHFLLADERMAANKAVGILFGFLGVVVLLGGDLLTGASLASLGMLACLGAALAYGFAGVYGRRFKAMDLTATQVAFGQLVATTIMMVPIVSVMDRPWNLPMPGLAVIASVLALAIVSTALAYVLFFRILASAGAVNVALVTLLVPVSAILLGTVILQEELAGRHYVGMSLIAIGLLAIDGRTIDLLRGKGSGRP</sequence>
<dbReference type="SUPFAM" id="SSF103481">
    <property type="entry name" value="Multidrug resistance efflux transporter EmrE"/>
    <property type="match status" value="2"/>
</dbReference>
<keyword evidence="8" id="KW-1185">Reference proteome</keyword>
<dbReference type="Pfam" id="PF00892">
    <property type="entry name" value="EamA"/>
    <property type="match status" value="2"/>
</dbReference>
<dbReference type="RefSeq" id="WP_217641141.1">
    <property type="nucleotide sequence ID" value="NZ_FORA01000001.1"/>
</dbReference>
<dbReference type="InterPro" id="IPR000620">
    <property type="entry name" value="EamA_dom"/>
</dbReference>
<feature type="transmembrane region" description="Helical" evidence="5">
    <location>
        <begin position="273"/>
        <end position="289"/>
    </location>
</feature>
<dbReference type="InterPro" id="IPR037185">
    <property type="entry name" value="EmrE-like"/>
</dbReference>
<name>A0A1I3I7R4_9RHOB</name>
<evidence type="ECO:0000256" key="4">
    <source>
        <dbReference type="ARBA" id="ARBA00023136"/>
    </source>
</evidence>
<evidence type="ECO:0000259" key="6">
    <source>
        <dbReference type="Pfam" id="PF00892"/>
    </source>
</evidence>
<feature type="transmembrane region" description="Helical" evidence="5">
    <location>
        <begin position="12"/>
        <end position="29"/>
    </location>
</feature>
<evidence type="ECO:0000313" key="8">
    <source>
        <dbReference type="Proteomes" id="UP000199110"/>
    </source>
</evidence>
<feature type="transmembrane region" description="Helical" evidence="5">
    <location>
        <begin position="94"/>
        <end position="116"/>
    </location>
</feature>
<dbReference type="AlphaFoldDB" id="A0A1I3I7R4"/>
<evidence type="ECO:0000313" key="7">
    <source>
        <dbReference type="EMBL" id="SFI43971.1"/>
    </source>
</evidence>